<name>A0A2Z6P6C4_TRISU</name>
<proteinExistence type="inferred from homology"/>
<keyword evidence="3 5" id="KW-0560">Oxidoreductase</keyword>
<dbReference type="PROSITE" id="PS00687">
    <property type="entry name" value="ALDEHYDE_DEHYDR_GLU"/>
    <property type="match status" value="1"/>
</dbReference>
<keyword evidence="8" id="KW-1185">Reference proteome</keyword>
<dbReference type="OrthoDB" id="310895at2759"/>
<dbReference type="FunFam" id="3.40.605.10:FF:000050">
    <property type="entry name" value="Aldehyde dehydrogenase, mitochondrial"/>
    <property type="match status" value="1"/>
</dbReference>
<evidence type="ECO:0000256" key="1">
    <source>
        <dbReference type="ARBA" id="ARBA00004305"/>
    </source>
</evidence>
<dbReference type="GO" id="GO:0016620">
    <property type="term" value="F:oxidoreductase activity, acting on the aldehyde or oxo group of donors, NAD or NADP as acceptor"/>
    <property type="evidence" value="ECO:0007669"/>
    <property type="project" value="InterPro"/>
</dbReference>
<evidence type="ECO:0000259" key="6">
    <source>
        <dbReference type="Pfam" id="PF00171"/>
    </source>
</evidence>
<dbReference type="EMBL" id="DF973753">
    <property type="protein sequence ID" value="GAU39269.1"/>
    <property type="molecule type" value="Genomic_DNA"/>
</dbReference>
<dbReference type="InterPro" id="IPR016162">
    <property type="entry name" value="Ald_DH_N"/>
</dbReference>
<protein>
    <recommendedName>
        <fullName evidence="6">Aldehyde dehydrogenase domain-containing protein</fullName>
    </recommendedName>
</protein>
<dbReference type="GO" id="GO:0005759">
    <property type="term" value="C:mitochondrial matrix"/>
    <property type="evidence" value="ECO:0007669"/>
    <property type="project" value="UniProtKB-SubCell"/>
</dbReference>
<dbReference type="AlphaFoldDB" id="A0A2Z6P6C4"/>
<dbReference type="Gene3D" id="3.40.605.10">
    <property type="entry name" value="Aldehyde Dehydrogenase, Chain A, domain 1"/>
    <property type="match status" value="2"/>
</dbReference>
<dbReference type="InterPro" id="IPR016160">
    <property type="entry name" value="Ald_DH_CS_CYS"/>
</dbReference>
<dbReference type="InterPro" id="IPR015590">
    <property type="entry name" value="Aldehyde_DH_dom"/>
</dbReference>
<feature type="domain" description="Aldehyde dehydrogenase" evidence="6">
    <location>
        <begin position="1"/>
        <end position="256"/>
    </location>
</feature>
<evidence type="ECO:0000256" key="2">
    <source>
        <dbReference type="ARBA" id="ARBA00009986"/>
    </source>
</evidence>
<dbReference type="Pfam" id="PF00171">
    <property type="entry name" value="Aldedh"/>
    <property type="match status" value="1"/>
</dbReference>
<sequence length="367" mass="39316">MMKFAELIEENIEELAALDAVDAGKLYSIAKVMEIPGAISIVRYYAGAADKIHGEVLKSSGQFHAYTLMEPIGVVGHIIPWNAPTSIFFTKVGPSLAVGCTMVLKPAEQTPLSALFYAHLAKLAGIPDGVLNVVPGFGPTAGAAISSHMDIDVSFTGSVEVGREIMHAAAKSNLKHVSLELGGKSPLLIFDDADVDKAADLAILGILANKGEVCCASSRVFVQEGIYDQVEKKLVEKAKAWIVGDPFDPKTQQGPQEDMLIAKDEIFGPVMALMKFKTIEEAIKSANNTRYGLAAGIVTKDMDIANTVSRSIRAGIIWINCYLTLGSDVPFGGYKLSGFGKDTGLEALHKYLQVKSVVTPIYNSPWL</sequence>
<dbReference type="Proteomes" id="UP000242715">
    <property type="component" value="Unassembled WGS sequence"/>
</dbReference>
<dbReference type="InterPro" id="IPR016161">
    <property type="entry name" value="Ald_DH/histidinol_DH"/>
</dbReference>
<dbReference type="InterPro" id="IPR016163">
    <property type="entry name" value="Ald_DH_C"/>
</dbReference>
<dbReference type="SUPFAM" id="SSF53720">
    <property type="entry name" value="ALDH-like"/>
    <property type="match status" value="1"/>
</dbReference>
<dbReference type="FunFam" id="3.40.605.10:FF:000026">
    <property type="entry name" value="Aldehyde dehydrogenase, putative"/>
    <property type="match status" value="1"/>
</dbReference>
<evidence type="ECO:0000256" key="5">
    <source>
        <dbReference type="RuleBase" id="RU003345"/>
    </source>
</evidence>
<dbReference type="PANTHER" id="PTHR11699">
    <property type="entry name" value="ALDEHYDE DEHYDROGENASE-RELATED"/>
    <property type="match status" value="1"/>
</dbReference>
<evidence type="ECO:0000256" key="3">
    <source>
        <dbReference type="ARBA" id="ARBA00023002"/>
    </source>
</evidence>
<dbReference type="InterPro" id="IPR029510">
    <property type="entry name" value="Ald_DH_CS_GLU"/>
</dbReference>
<evidence type="ECO:0000313" key="8">
    <source>
        <dbReference type="Proteomes" id="UP000242715"/>
    </source>
</evidence>
<gene>
    <name evidence="7" type="ORF">TSUD_72080</name>
</gene>
<comment type="subcellular location">
    <subcellularLocation>
        <location evidence="1">Mitochondrion matrix</location>
    </subcellularLocation>
</comment>
<organism evidence="7 8">
    <name type="scientific">Trifolium subterraneum</name>
    <name type="common">Subterranean clover</name>
    <dbReference type="NCBI Taxonomy" id="3900"/>
    <lineage>
        <taxon>Eukaryota</taxon>
        <taxon>Viridiplantae</taxon>
        <taxon>Streptophyta</taxon>
        <taxon>Embryophyta</taxon>
        <taxon>Tracheophyta</taxon>
        <taxon>Spermatophyta</taxon>
        <taxon>Magnoliopsida</taxon>
        <taxon>eudicotyledons</taxon>
        <taxon>Gunneridae</taxon>
        <taxon>Pentapetalae</taxon>
        <taxon>rosids</taxon>
        <taxon>fabids</taxon>
        <taxon>Fabales</taxon>
        <taxon>Fabaceae</taxon>
        <taxon>Papilionoideae</taxon>
        <taxon>50 kb inversion clade</taxon>
        <taxon>NPAAA clade</taxon>
        <taxon>Hologalegina</taxon>
        <taxon>IRL clade</taxon>
        <taxon>Trifolieae</taxon>
        <taxon>Trifolium</taxon>
    </lineage>
</organism>
<reference evidence="8" key="1">
    <citation type="journal article" date="2017" name="Front. Plant Sci.">
        <title>Climate Clever Clovers: New Paradigm to Reduce the Environmental Footprint of Ruminants by Breeding Low Methanogenic Forages Utilizing Haplotype Variation.</title>
        <authorList>
            <person name="Kaur P."/>
            <person name="Appels R."/>
            <person name="Bayer P.E."/>
            <person name="Keeble-Gagnere G."/>
            <person name="Wang J."/>
            <person name="Hirakawa H."/>
            <person name="Shirasawa K."/>
            <person name="Vercoe P."/>
            <person name="Stefanova K."/>
            <person name="Durmic Z."/>
            <person name="Nichols P."/>
            <person name="Revell C."/>
            <person name="Isobe S.N."/>
            <person name="Edwards D."/>
            <person name="Erskine W."/>
        </authorList>
    </citation>
    <scope>NUCLEOTIDE SEQUENCE [LARGE SCALE GENOMIC DNA]</scope>
    <source>
        <strain evidence="8">cv. Daliak</strain>
    </source>
</reference>
<accession>A0A2Z6P6C4</accession>
<dbReference type="Gene3D" id="3.40.309.10">
    <property type="entry name" value="Aldehyde Dehydrogenase, Chain A, domain 2"/>
    <property type="match status" value="2"/>
</dbReference>
<dbReference type="PROSITE" id="PS00070">
    <property type="entry name" value="ALDEHYDE_DEHYDR_CYS"/>
    <property type="match status" value="1"/>
</dbReference>
<evidence type="ECO:0000256" key="4">
    <source>
        <dbReference type="PROSITE-ProRule" id="PRU10007"/>
    </source>
</evidence>
<feature type="active site" evidence="4">
    <location>
        <position position="180"/>
    </location>
</feature>
<evidence type="ECO:0000313" key="7">
    <source>
        <dbReference type="EMBL" id="GAU39269.1"/>
    </source>
</evidence>
<comment type="similarity">
    <text evidence="2 5">Belongs to the aldehyde dehydrogenase family.</text>
</comment>